<evidence type="ECO:0000313" key="2">
    <source>
        <dbReference type="EMBL" id="RLY03634.1"/>
    </source>
</evidence>
<accession>A0A3L9DT63</accession>
<feature type="chain" id="PRO_5018148167" evidence="1">
    <location>
        <begin position="35"/>
        <end position="131"/>
    </location>
</feature>
<comment type="caution">
    <text evidence="2">The sequence shown here is derived from an EMBL/GenBank/DDBJ whole genome shotgun (WGS) entry which is preliminary data.</text>
</comment>
<keyword evidence="3" id="KW-1185">Reference proteome</keyword>
<dbReference type="RefSeq" id="WP_121835253.1">
    <property type="nucleotide sequence ID" value="NZ_CP163513.1"/>
</dbReference>
<sequence length="131" mass="15389">MSNTFLTTKKFVQSLCLATLTACVLNISNTVTHAQEQDKTPITQESRGTTKPWMELEAEWLSEEDYKTLYKAEDIPYRLKVLEERRLFLENIIAESFIDHPEKSERPQLIERYLQIVREIEILDSIQKGRL</sequence>
<proteinExistence type="predicted"/>
<keyword evidence="1" id="KW-0732">Signal</keyword>
<dbReference type="EMBL" id="RCVM01000007">
    <property type="protein sequence ID" value="RLY03634.1"/>
    <property type="molecule type" value="Genomic_DNA"/>
</dbReference>
<evidence type="ECO:0000313" key="3">
    <source>
        <dbReference type="Proteomes" id="UP000279194"/>
    </source>
</evidence>
<protein>
    <submittedName>
        <fullName evidence="2">Uncharacterized protein</fullName>
    </submittedName>
</protein>
<evidence type="ECO:0000256" key="1">
    <source>
        <dbReference type="SAM" id="SignalP"/>
    </source>
</evidence>
<dbReference type="AlphaFoldDB" id="A0A3L9DT63"/>
<gene>
    <name evidence="2" type="ORF">EAF07_04970</name>
</gene>
<organism evidence="2 3">
    <name type="scientific">Streptococcus hillyeri</name>
    <dbReference type="NCBI Taxonomy" id="2282420"/>
    <lineage>
        <taxon>Bacteria</taxon>
        <taxon>Bacillati</taxon>
        <taxon>Bacillota</taxon>
        <taxon>Bacilli</taxon>
        <taxon>Lactobacillales</taxon>
        <taxon>Streptococcaceae</taxon>
        <taxon>Streptococcus</taxon>
    </lineage>
</organism>
<name>A0A3L9DT63_9STRE</name>
<reference evidence="2 3" key="1">
    <citation type="submission" date="2018-10" db="EMBL/GenBank/DDBJ databases">
        <title>Streptococcus hillyeri sp. nov., isolated from equine tracheal sample.</title>
        <authorList>
            <person name="Macfadyen A.C."/>
            <person name="Waller A."/>
            <person name="Paterson G.K."/>
        </authorList>
    </citation>
    <scope>NUCLEOTIDE SEQUENCE [LARGE SCALE GENOMIC DNA]</scope>
    <source>
        <strain evidence="2 3">28462</strain>
    </source>
</reference>
<dbReference type="Proteomes" id="UP000279194">
    <property type="component" value="Unassembled WGS sequence"/>
</dbReference>
<feature type="signal peptide" evidence="1">
    <location>
        <begin position="1"/>
        <end position="34"/>
    </location>
</feature>